<dbReference type="EMBL" id="MU863627">
    <property type="protein sequence ID" value="KAK4104190.1"/>
    <property type="molecule type" value="Genomic_DNA"/>
</dbReference>
<organism evidence="2 3">
    <name type="scientific">Parathielavia hyrcaniae</name>
    <dbReference type="NCBI Taxonomy" id="113614"/>
    <lineage>
        <taxon>Eukaryota</taxon>
        <taxon>Fungi</taxon>
        <taxon>Dikarya</taxon>
        <taxon>Ascomycota</taxon>
        <taxon>Pezizomycotina</taxon>
        <taxon>Sordariomycetes</taxon>
        <taxon>Sordariomycetidae</taxon>
        <taxon>Sordariales</taxon>
        <taxon>Chaetomiaceae</taxon>
        <taxon>Parathielavia</taxon>
    </lineage>
</organism>
<comment type="caution">
    <text evidence="2">The sequence shown here is derived from an EMBL/GenBank/DDBJ whole genome shotgun (WGS) entry which is preliminary data.</text>
</comment>
<reference evidence="2" key="2">
    <citation type="submission" date="2023-05" db="EMBL/GenBank/DDBJ databases">
        <authorList>
            <consortium name="Lawrence Berkeley National Laboratory"/>
            <person name="Steindorff A."/>
            <person name="Hensen N."/>
            <person name="Bonometti L."/>
            <person name="Westerberg I."/>
            <person name="Brannstrom I.O."/>
            <person name="Guillou S."/>
            <person name="Cros-Aarteil S."/>
            <person name="Calhoun S."/>
            <person name="Haridas S."/>
            <person name="Kuo A."/>
            <person name="Mondo S."/>
            <person name="Pangilinan J."/>
            <person name="Riley R."/>
            <person name="Labutti K."/>
            <person name="Andreopoulos B."/>
            <person name="Lipzen A."/>
            <person name="Chen C."/>
            <person name="Yanf M."/>
            <person name="Daum C."/>
            <person name="Ng V."/>
            <person name="Clum A."/>
            <person name="Ohm R."/>
            <person name="Martin F."/>
            <person name="Silar P."/>
            <person name="Natvig D."/>
            <person name="Lalanne C."/>
            <person name="Gautier V."/>
            <person name="Ament-Velasquez S.L."/>
            <person name="Kruys A."/>
            <person name="Hutchinson M.I."/>
            <person name="Powell A.J."/>
            <person name="Barry K."/>
            <person name="Miller A.N."/>
            <person name="Grigoriev I.V."/>
            <person name="Debuchy R."/>
            <person name="Gladieux P."/>
            <person name="Thoren M.H."/>
            <person name="Johannesson H."/>
        </authorList>
    </citation>
    <scope>NUCLEOTIDE SEQUENCE</scope>
    <source>
        <strain evidence="2">CBS 757.83</strain>
    </source>
</reference>
<evidence type="ECO:0000313" key="2">
    <source>
        <dbReference type="EMBL" id="KAK4104190.1"/>
    </source>
</evidence>
<keyword evidence="3" id="KW-1185">Reference proteome</keyword>
<dbReference type="PANTHER" id="PTHR43885">
    <property type="entry name" value="HALOACID DEHALOGENASE-LIKE HYDROLASE"/>
    <property type="match status" value="1"/>
</dbReference>
<dbReference type="PANTHER" id="PTHR43885:SF1">
    <property type="entry name" value="SUPERFAMILY HYDROLASE, PUTATIVE (AFU_ORTHOLOGUE AFUA_4G13290)-RELATED"/>
    <property type="match status" value="1"/>
</dbReference>
<dbReference type="Gene3D" id="1.10.260.80">
    <property type="match status" value="1"/>
</dbReference>
<sequence length="287" mass="31531">MRIFRAMMQSVPAIWKFAPLGRPYTPSPQTRKLEGIVFDVDGTLCKPQTYMFSEMRSALGITKADDILEHVYSLPTPAQQAQAMELIRVIERRAMLQQVAQPGLERLMAYLDARGVRKGICTRNFDAPVHNLLTKFLAGSVFAPIVTRDFRPPKPDPAGILHIARSWDLVRRSTGEPGVPADPQREEEEKRQSSSSSGEGRGGRDGDTAGDGQPDLLQTETGEAVADASGLIMVGDSIDDITAGRRAGARTVLLVNDVNRHLADHEHTDLVISRLDELIDVLENGLL</sequence>
<dbReference type="Pfam" id="PF13242">
    <property type="entry name" value="Hydrolase_like"/>
    <property type="match status" value="1"/>
</dbReference>
<dbReference type="SFLD" id="SFLDG01129">
    <property type="entry name" value="C1.5:_HAD__Beta-PGM__Phosphata"/>
    <property type="match status" value="1"/>
</dbReference>
<reference evidence="2" key="1">
    <citation type="journal article" date="2023" name="Mol. Phylogenet. Evol.">
        <title>Genome-scale phylogeny and comparative genomics of the fungal order Sordariales.</title>
        <authorList>
            <person name="Hensen N."/>
            <person name="Bonometti L."/>
            <person name="Westerberg I."/>
            <person name="Brannstrom I.O."/>
            <person name="Guillou S."/>
            <person name="Cros-Aarteil S."/>
            <person name="Calhoun S."/>
            <person name="Haridas S."/>
            <person name="Kuo A."/>
            <person name="Mondo S."/>
            <person name="Pangilinan J."/>
            <person name="Riley R."/>
            <person name="LaButti K."/>
            <person name="Andreopoulos B."/>
            <person name="Lipzen A."/>
            <person name="Chen C."/>
            <person name="Yan M."/>
            <person name="Daum C."/>
            <person name="Ng V."/>
            <person name="Clum A."/>
            <person name="Steindorff A."/>
            <person name="Ohm R.A."/>
            <person name="Martin F."/>
            <person name="Silar P."/>
            <person name="Natvig D.O."/>
            <person name="Lalanne C."/>
            <person name="Gautier V."/>
            <person name="Ament-Velasquez S.L."/>
            <person name="Kruys A."/>
            <person name="Hutchinson M.I."/>
            <person name="Powell A.J."/>
            <person name="Barry K."/>
            <person name="Miller A.N."/>
            <person name="Grigoriev I.V."/>
            <person name="Debuchy R."/>
            <person name="Gladieux P."/>
            <person name="Hiltunen Thoren M."/>
            <person name="Johannesson H."/>
        </authorList>
    </citation>
    <scope>NUCLEOTIDE SEQUENCE</scope>
    <source>
        <strain evidence="2">CBS 757.83</strain>
    </source>
</reference>
<evidence type="ECO:0000256" key="1">
    <source>
        <dbReference type="SAM" id="MobiDB-lite"/>
    </source>
</evidence>
<proteinExistence type="predicted"/>
<dbReference type="AlphaFoldDB" id="A0AAN6Q5Y5"/>
<dbReference type="SFLD" id="SFLDS00003">
    <property type="entry name" value="Haloacid_Dehalogenase"/>
    <property type="match status" value="1"/>
</dbReference>
<protein>
    <submittedName>
        <fullName evidence="2">HAD-like protein</fullName>
    </submittedName>
</protein>
<dbReference type="Proteomes" id="UP001305647">
    <property type="component" value="Unassembled WGS sequence"/>
</dbReference>
<gene>
    <name evidence="2" type="ORF">N658DRAFT_444103</name>
</gene>
<accession>A0AAN6Q5Y5</accession>
<dbReference type="InterPro" id="IPR023214">
    <property type="entry name" value="HAD_sf"/>
</dbReference>
<dbReference type="SUPFAM" id="SSF56784">
    <property type="entry name" value="HAD-like"/>
    <property type="match status" value="2"/>
</dbReference>
<evidence type="ECO:0000313" key="3">
    <source>
        <dbReference type="Proteomes" id="UP001305647"/>
    </source>
</evidence>
<feature type="compositionally biased region" description="Basic and acidic residues" evidence="1">
    <location>
        <begin position="183"/>
        <end position="192"/>
    </location>
</feature>
<dbReference type="Gene3D" id="3.40.50.1000">
    <property type="entry name" value="HAD superfamily/HAD-like"/>
    <property type="match status" value="1"/>
</dbReference>
<dbReference type="InterPro" id="IPR036412">
    <property type="entry name" value="HAD-like_sf"/>
</dbReference>
<name>A0AAN6Q5Y5_9PEZI</name>
<feature type="region of interest" description="Disordered" evidence="1">
    <location>
        <begin position="172"/>
        <end position="216"/>
    </location>
</feature>